<sequence length="841" mass="94454">MPWRVGQGVRHLHHVQGLALAFHHALRLPAFWTVGHSHQSIRVRWPSTTAASTHRHHSAKPSDGPQDQVRSRTSDAAKPHASGSRLRASPKRKSSSAGRPPPAQFPAPLPLEEFASLIDAAFYRSPEKEPSVERLKKNPRASGLLEFLRDRDKAKELALILATTRHPLRSLRVLSLARQLGCAFKQNAYESLAHQLAELQHWHLVPSVIKLGRRDTNRTTVRLLNWYTRALVEGQSFKELVDVPLIFKEEGLRPDRRTYHWLISGFLRNRDLTMAKRFLTEMQAAGFPVDSSTHALIASVYRALGPDETVRNRALLALPGADERNRTIILNSLIHMSIEMRDVQGALRYLSLFKGGLSEPGQSQDGGAHTIPDVGEPAPLDSATFTMLLNHFANDGNLERAMQVLQWMHNMNVPPDSGVVAALIRVYHAAGQTSTAIALVADMCDESAVPRADLHHMGMIPGIQGRPALLPQWVSIKTPVLNALLEVVLESRGMNVGLLVLRMFRRLNLWPDEYTLEIFVQYLVYSKIRPREVMRFLTRLYSRRLTPSLRHLHTLMKALIFEERQWLRRRGTTATIASVADQYPASKMERIFSGVAQDADPSAGLEIPLKLSYRALIRPLLRSLLARGIRSDRATWAQRIEHDAVVKGNLEMAKQSFEDMISRGLHPNAYHYAALMEGYTQAGDIQGAIETMETAAAAGIKPTVYMHTILIVGYARLGKPREALLAFERMYNSGVDPDIPAIHSVVWAYAAAGEVNIASRMLVEVWPVIAPFPRQLHGASFDKMLQAFENIANARKKYRRRGEASLQLSARRTMHRIILLWKQLDMECAQSPETIDTSLEV</sequence>
<dbReference type="InterPro" id="IPR002885">
    <property type="entry name" value="PPR_rpt"/>
</dbReference>
<dbReference type="Pfam" id="PF23276">
    <property type="entry name" value="TPR_24"/>
    <property type="match status" value="1"/>
</dbReference>
<feature type="compositionally biased region" description="Basic and acidic residues" evidence="6">
    <location>
        <begin position="69"/>
        <end position="78"/>
    </location>
</feature>
<dbReference type="EMBL" id="KV722334">
    <property type="protein sequence ID" value="OCH95758.1"/>
    <property type="molecule type" value="Genomic_DNA"/>
</dbReference>
<evidence type="ECO:0000256" key="4">
    <source>
        <dbReference type="ARBA" id="ARBA00044511"/>
    </source>
</evidence>
<comment type="function">
    <text evidence="3">Regulates mitochondrial small subunit maturation by controlling 15S rRNA 5'-end processing. Localizes to the 5' precursor of the 15S rRNA in a position that is subsequently occupied by mS47 in the mature yeast mtSSU. Uses structure and sequence-specific RNA recognition, binding to a single-stranded region of the precursor and specifically recognizing bases -6 to -1. The exchange of Ccm1 for mS47 is coupled to the irreversible removal of precursor rRNA that is accompanied by conformational changes of the mitoribosomal proteins uS5m and mS26. These conformational changes signal completion of 5'-end rRNA processing through protection of the mature 5'-end of the 15S rRNA and stabilization of mS47. The removal of the 5' precursor together with the dissociation of Ccm1 may be catalyzed by the 5'-3' exoribonuclease Pet127. Involved in the specific removal of group I introns in mitochondrial encoded transcripts.</text>
</comment>
<organism evidence="8 9">
    <name type="scientific">Obba rivulosa</name>
    <dbReference type="NCBI Taxonomy" id="1052685"/>
    <lineage>
        <taxon>Eukaryota</taxon>
        <taxon>Fungi</taxon>
        <taxon>Dikarya</taxon>
        <taxon>Basidiomycota</taxon>
        <taxon>Agaricomycotina</taxon>
        <taxon>Agaricomycetes</taxon>
        <taxon>Polyporales</taxon>
        <taxon>Gelatoporiaceae</taxon>
        <taxon>Obba</taxon>
    </lineage>
</organism>
<keyword evidence="9" id="KW-1185">Reference proteome</keyword>
<evidence type="ECO:0000259" key="7">
    <source>
        <dbReference type="Pfam" id="PF23276"/>
    </source>
</evidence>
<dbReference type="InterPro" id="IPR057027">
    <property type="entry name" value="TPR_mt"/>
</dbReference>
<evidence type="ECO:0000256" key="6">
    <source>
        <dbReference type="SAM" id="MobiDB-lite"/>
    </source>
</evidence>
<feature type="repeat" description="PPR" evidence="5">
    <location>
        <begin position="668"/>
        <end position="702"/>
    </location>
</feature>
<reference evidence="8 9" key="1">
    <citation type="submission" date="2016-07" db="EMBL/GenBank/DDBJ databases">
        <title>Draft genome of the white-rot fungus Obba rivulosa 3A-2.</title>
        <authorList>
            <consortium name="DOE Joint Genome Institute"/>
            <person name="Miettinen O."/>
            <person name="Riley R."/>
            <person name="Acob R."/>
            <person name="Barry K."/>
            <person name="Cullen D."/>
            <person name="De Vries R."/>
            <person name="Hainaut M."/>
            <person name="Hatakka A."/>
            <person name="Henrissat B."/>
            <person name="Hilden K."/>
            <person name="Kuo R."/>
            <person name="Labutti K."/>
            <person name="Lipzen A."/>
            <person name="Makela M.R."/>
            <person name="Sandor L."/>
            <person name="Spatafora J.W."/>
            <person name="Grigoriev I.V."/>
            <person name="Hibbett D.S."/>
        </authorList>
    </citation>
    <scope>NUCLEOTIDE SEQUENCE [LARGE SCALE GENOMIC DNA]</scope>
    <source>
        <strain evidence="8 9">3A-2</strain>
    </source>
</reference>
<dbReference type="PROSITE" id="PS51375">
    <property type="entry name" value="PPR"/>
    <property type="match status" value="4"/>
</dbReference>
<dbReference type="PANTHER" id="PTHR47447:SF23">
    <property type="entry name" value="PENTACOTRIPEPTIDE-REPEAT REGION OF PRORP DOMAIN-CONTAINING PROTEIN"/>
    <property type="match status" value="1"/>
</dbReference>
<evidence type="ECO:0000256" key="1">
    <source>
        <dbReference type="ARBA" id="ARBA00006192"/>
    </source>
</evidence>
<dbReference type="AlphaFoldDB" id="A0A8E2DTX7"/>
<gene>
    <name evidence="8" type="ORF">OBBRIDRAFT_822688</name>
</gene>
<dbReference type="Pfam" id="PF13812">
    <property type="entry name" value="PPR_3"/>
    <property type="match status" value="1"/>
</dbReference>
<feature type="repeat" description="PPR" evidence="5">
    <location>
        <begin position="381"/>
        <end position="415"/>
    </location>
</feature>
<dbReference type="PANTHER" id="PTHR47447">
    <property type="entry name" value="OS03G0856100 PROTEIN"/>
    <property type="match status" value="1"/>
</dbReference>
<evidence type="ECO:0000256" key="5">
    <source>
        <dbReference type="PROSITE-ProRule" id="PRU00708"/>
    </source>
</evidence>
<comment type="similarity">
    <text evidence="1">Belongs to the CCM1 family.</text>
</comment>
<name>A0A8E2DTX7_9APHY</name>
<evidence type="ECO:0000313" key="9">
    <source>
        <dbReference type="Proteomes" id="UP000250043"/>
    </source>
</evidence>
<feature type="repeat" description="PPR" evidence="5">
    <location>
        <begin position="255"/>
        <end position="289"/>
    </location>
</feature>
<evidence type="ECO:0000256" key="3">
    <source>
        <dbReference type="ARBA" id="ARBA00044493"/>
    </source>
</evidence>
<comment type="subunit">
    <text evidence="4">Binds to mitochondrial small subunit 15S rRNA.</text>
</comment>
<dbReference type="InterPro" id="IPR011990">
    <property type="entry name" value="TPR-like_helical_dom_sf"/>
</dbReference>
<dbReference type="Proteomes" id="UP000250043">
    <property type="component" value="Unassembled WGS sequence"/>
</dbReference>
<accession>A0A8E2DTX7</accession>
<evidence type="ECO:0000313" key="8">
    <source>
        <dbReference type="EMBL" id="OCH95758.1"/>
    </source>
</evidence>
<keyword evidence="2" id="KW-0677">Repeat</keyword>
<evidence type="ECO:0000256" key="2">
    <source>
        <dbReference type="ARBA" id="ARBA00022737"/>
    </source>
</evidence>
<feature type="repeat" description="PPR" evidence="5">
    <location>
        <begin position="703"/>
        <end position="737"/>
    </location>
</feature>
<feature type="domain" description="Pentatricopeptide repeat-containing protein-mitochondrial" evidence="7">
    <location>
        <begin position="646"/>
        <end position="757"/>
    </location>
</feature>
<dbReference type="SUPFAM" id="SSF81901">
    <property type="entry name" value="HCP-like"/>
    <property type="match status" value="1"/>
</dbReference>
<dbReference type="NCBIfam" id="TIGR00756">
    <property type="entry name" value="PPR"/>
    <property type="match status" value="3"/>
</dbReference>
<proteinExistence type="inferred from homology"/>
<dbReference type="OrthoDB" id="185373at2759"/>
<dbReference type="Pfam" id="PF01535">
    <property type="entry name" value="PPR"/>
    <property type="match status" value="1"/>
</dbReference>
<feature type="region of interest" description="Disordered" evidence="6">
    <location>
        <begin position="47"/>
        <end position="106"/>
    </location>
</feature>
<protein>
    <recommendedName>
        <fullName evidence="7">Pentatricopeptide repeat-containing protein-mitochondrial domain-containing protein</fullName>
    </recommendedName>
</protein>
<dbReference type="Gene3D" id="1.25.40.10">
    <property type="entry name" value="Tetratricopeptide repeat domain"/>
    <property type="match status" value="3"/>
</dbReference>